<evidence type="ECO:0000259" key="9">
    <source>
        <dbReference type="PROSITE" id="PS50850"/>
    </source>
</evidence>
<dbReference type="PANTHER" id="PTHR43271:SF1">
    <property type="entry name" value="INNER MEMBRANE TRANSPORT PROTEIN YNFM"/>
    <property type="match status" value="1"/>
</dbReference>
<keyword evidence="4" id="KW-1003">Cell membrane</keyword>
<accession>A0A509EK41</accession>
<evidence type="ECO:0000256" key="4">
    <source>
        <dbReference type="ARBA" id="ARBA00022475"/>
    </source>
</evidence>
<feature type="transmembrane region" description="Helical" evidence="8">
    <location>
        <begin position="311"/>
        <end position="334"/>
    </location>
</feature>
<keyword evidence="3" id="KW-0813">Transport</keyword>
<feature type="transmembrane region" description="Helical" evidence="8">
    <location>
        <begin position="21"/>
        <end position="44"/>
    </location>
</feature>
<evidence type="ECO:0000313" key="11">
    <source>
        <dbReference type="Proteomes" id="UP000410984"/>
    </source>
</evidence>
<dbReference type="CDD" id="cd17324">
    <property type="entry name" value="MFS_NepI_like"/>
    <property type="match status" value="1"/>
</dbReference>
<dbReference type="InterPro" id="IPR036259">
    <property type="entry name" value="MFS_trans_sf"/>
</dbReference>
<dbReference type="OrthoDB" id="63984at2"/>
<dbReference type="PROSITE" id="PS00216">
    <property type="entry name" value="SUGAR_TRANSPORT_1"/>
    <property type="match status" value="1"/>
</dbReference>
<feature type="transmembrane region" description="Helical" evidence="8">
    <location>
        <begin position="288"/>
        <end position="305"/>
    </location>
</feature>
<feature type="transmembrane region" description="Helical" evidence="8">
    <location>
        <begin position="110"/>
        <end position="132"/>
    </location>
</feature>
<gene>
    <name evidence="10" type="primary">ynfM</name>
    <name evidence="10" type="ORF">MET9862_05072</name>
</gene>
<sequence>MDGSESRLIRSGTPEFRRTTVALAAAGFSTFAVLYSVQPLLPIFSEDFGVSPAESSLALSLPCALLAVALLVVSPLSEVFGRKPVMLASLFASAALTIVAALMPGWHGFLALRALAGLAASGLPAVAMAYLSEEMDTRAIGLSMGLLVGGNALGGMTGRLIAGVFADHAPWRLGIGVIGALALLAALAFWRALPPARNFTAHPMRWREVPATFGQHFRDAGLPWLFAEPFLLMGGFVCIYNYIGFRLLEPPFSLSQTAIGAIFVVYLAGTASSTVTGEIASRLGRRRVLWLAITTGLVGILMTLSDNLLVVIGGIVVVTVGFFGAHSVASSWVGRRALRDRAQASSIYLCLYYLGSSVLGTAGGWAFAHGGWPGVVAFVGGLYGIALAIALRLARLAPLPQAGP</sequence>
<dbReference type="EMBL" id="CABFPH010000125">
    <property type="protein sequence ID" value="VUD74442.1"/>
    <property type="molecule type" value="Genomic_DNA"/>
</dbReference>
<dbReference type="SUPFAM" id="SSF103473">
    <property type="entry name" value="MFS general substrate transporter"/>
    <property type="match status" value="1"/>
</dbReference>
<keyword evidence="5 8" id="KW-0812">Transmembrane</keyword>
<dbReference type="RefSeq" id="WP_142585743.1">
    <property type="nucleotide sequence ID" value="NZ_CABFPH010000125.1"/>
</dbReference>
<proteinExistence type="inferred from homology"/>
<dbReference type="AlphaFoldDB" id="A0A509EK41"/>
<feature type="transmembrane region" description="Helical" evidence="8">
    <location>
        <begin position="171"/>
        <end position="190"/>
    </location>
</feature>
<evidence type="ECO:0000256" key="1">
    <source>
        <dbReference type="ARBA" id="ARBA00004651"/>
    </source>
</evidence>
<feature type="transmembrane region" description="Helical" evidence="8">
    <location>
        <begin position="374"/>
        <end position="394"/>
    </location>
</feature>
<name>A0A509EK41_9HYPH</name>
<feature type="transmembrane region" description="Helical" evidence="8">
    <location>
        <begin position="85"/>
        <end position="104"/>
    </location>
</feature>
<feature type="domain" description="Major facilitator superfamily (MFS) profile" evidence="9">
    <location>
        <begin position="19"/>
        <end position="398"/>
    </location>
</feature>
<evidence type="ECO:0000256" key="6">
    <source>
        <dbReference type="ARBA" id="ARBA00022989"/>
    </source>
</evidence>
<evidence type="ECO:0000256" key="2">
    <source>
        <dbReference type="ARBA" id="ARBA00008335"/>
    </source>
</evidence>
<dbReference type="PANTHER" id="PTHR43271">
    <property type="entry name" value="BLL2771 PROTEIN"/>
    <property type="match status" value="1"/>
</dbReference>
<reference evidence="10 11" key="1">
    <citation type="submission" date="2019-06" db="EMBL/GenBank/DDBJ databases">
        <authorList>
            <person name="Rodrigo-Torres L."/>
            <person name="Arahal R. D."/>
            <person name="Lucena T."/>
        </authorList>
    </citation>
    <scope>NUCLEOTIDE SEQUENCE [LARGE SCALE GENOMIC DNA]</scope>
    <source>
        <strain evidence="10 11">SB0023/3</strain>
    </source>
</reference>
<keyword evidence="7 8" id="KW-0472">Membrane</keyword>
<evidence type="ECO:0000256" key="5">
    <source>
        <dbReference type="ARBA" id="ARBA00022692"/>
    </source>
</evidence>
<comment type="similarity">
    <text evidence="2">Belongs to the major facilitator superfamily.</text>
</comment>
<feature type="transmembrane region" description="Helical" evidence="8">
    <location>
        <begin position="56"/>
        <end position="73"/>
    </location>
</feature>
<feature type="transmembrane region" description="Helical" evidence="8">
    <location>
        <begin position="346"/>
        <end position="368"/>
    </location>
</feature>
<dbReference type="Pfam" id="PF07690">
    <property type="entry name" value="MFS_1"/>
    <property type="match status" value="2"/>
</dbReference>
<dbReference type="InterPro" id="IPR005829">
    <property type="entry name" value="Sugar_transporter_CS"/>
</dbReference>
<keyword evidence="11" id="KW-1185">Reference proteome</keyword>
<protein>
    <submittedName>
        <fullName evidence="10">Inner membrane transport protein YnfM</fullName>
    </submittedName>
</protein>
<feature type="transmembrane region" description="Helical" evidence="8">
    <location>
        <begin position="222"/>
        <end position="243"/>
    </location>
</feature>
<keyword evidence="6 8" id="KW-1133">Transmembrane helix</keyword>
<dbReference type="InterPro" id="IPR020846">
    <property type="entry name" value="MFS_dom"/>
</dbReference>
<organism evidence="10 11">
    <name type="scientific">Methylobacterium symbioticum</name>
    <dbReference type="NCBI Taxonomy" id="2584084"/>
    <lineage>
        <taxon>Bacteria</taxon>
        <taxon>Pseudomonadati</taxon>
        <taxon>Pseudomonadota</taxon>
        <taxon>Alphaproteobacteria</taxon>
        <taxon>Hyphomicrobiales</taxon>
        <taxon>Methylobacteriaceae</taxon>
        <taxon>Methylobacterium</taxon>
    </lineage>
</organism>
<dbReference type="GO" id="GO:0005886">
    <property type="term" value="C:plasma membrane"/>
    <property type="evidence" value="ECO:0007669"/>
    <property type="project" value="UniProtKB-SubCell"/>
</dbReference>
<dbReference type="Proteomes" id="UP000410984">
    <property type="component" value="Unassembled WGS sequence"/>
</dbReference>
<evidence type="ECO:0000256" key="8">
    <source>
        <dbReference type="SAM" id="Phobius"/>
    </source>
</evidence>
<evidence type="ECO:0000313" key="10">
    <source>
        <dbReference type="EMBL" id="VUD74442.1"/>
    </source>
</evidence>
<dbReference type="GO" id="GO:0022857">
    <property type="term" value="F:transmembrane transporter activity"/>
    <property type="evidence" value="ECO:0007669"/>
    <property type="project" value="InterPro"/>
</dbReference>
<evidence type="ECO:0000256" key="7">
    <source>
        <dbReference type="ARBA" id="ARBA00023136"/>
    </source>
</evidence>
<dbReference type="Gene3D" id="1.20.1250.20">
    <property type="entry name" value="MFS general substrate transporter like domains"/>
    <property type="match status" value="1"/>
</dbReference>
<dbReference type="InterPro" id="IPR011701">
    <property type="entry name" value="MFS"/>
</dbReference>
<feature type="transmembrane region" description="Helical" evidence="8">
    <location>
        <begin position="255"/>
        <end position="276"/>
    </location>
</feature>
<dbReference type="PROSITE" id="PS50850">
    <property type="entry name" value="MFS"/>
    <property type="match status" value="1"/>
</dbReference>
<feature type="transmembrane region" description="Helical" evidence="8">
    <location>
        <begin position="144"/>
        <end position="165"/>
    </location>
</feature>
<evidence type="ECO:0000256" key="3">
    <source>
        <dbReference type="ARBA" id="ARBA00022448"/>
    </source>
</evidence>
<comment type="subcellular location">
    <subcellularLocation>
        <location evidence="1">Cell membrane</location>
        <topology evidence="1">Multi-pass membrane protein</topology>
    </subcellularLocation>
</comment>